<sequence length="363" mass="41929">MSKLFIGLESLYLDKRMKLNISLSVEFKRINLTAKVDLKTVFNGINLHESTPDTEGLKINRKVNDDTQQISRNIPSKNFDSENPNSSQLDPFYNQQLFDISRDGYESPEDKITSSDEDVECESDGQYEYDSLDFIQQVNFENKDFGFTEDNTSQEINNKKLNQIIETMTLYISIPLDASTSRGKEFLNSLTWTLDPFYNQQLFDISRDGYESPEDKITSSDEDVECESDGQYEYDSLDFIQQVNFENKDFGFTEDNTSQEINNKKLNQIIETMTLYISIPLDASTSRGKEFLNSLTWTVTNNKTEDAPDFYRGEARASGLSSLYMDSPLDIFLLFMKMSFWKKTTKKTNIYADKKKATSNKRI</sequence>
<evidence type="ECO:0000313" key="2">
    <source>
        <dbReference type="Proteomes" id="UP000245699"/>
    </source>
</evidence>
<dbReference type="AlphaFoldDB" id="A0A2T9YW35"/>
<gene>
    <name evidence="1" type="ORF">BB559_002349</name>
</gene>
<reference evidence="1 2" key="1">
    <citation type="journal article" date="2018" name="MBio">
        <title>Comparative Genomics Reveals the Core Gene Toolbox for the Fungus-Insect Symbiosis.</title>
        <authorList>
            <person name="Wang Y."/>
            <person name="Stata M."/>
            <person name="Wang W."/>
            <person name="Stajich J.E."/>
            <person name="White M.M."/>
            <person name="Moncalvo J.M."/>
        </authorList>
    </citation>
    <scope>NUCLEOTIDE SEQUENCE [LARGE SCALE GENOMIC DNA]</scope>
    <source>
        <strain evidence="1 2">AUS-77-4</strain>
    </source>
</reference>
<name>A0A2T9YW35_9FUNG</name>
<comment type="caution">
    <text evidence="1">The sequence shown here is derived from an EMBL/GenBank/DDBJ whole genome shotgun (WGS) entry which is preliminary data.</text>
</comment>
<proteinExistence type="predicted"/>
<dbReference type="EMBL" id="MBFT01000141">
    <property type="protein sequence ID" value="PVU96538.1"/>
    <property type="molecule type" value="Genomic_DNA"/>
</dbReference>
<accession>A0A2T9YW35</accession>
<organism evidence="1 2">
    <name type="scientific">Furculomyces boomerangus</name>
    <dbReference type="NCBI Taxonomy" id="61424"/>
    <lineage>
        <taxon>Eukaryota</taxon>
        <taxon>Fungi</taxon>
        <taxon>Fungi incertae sedis</taxon>
        <taxon>Zoopagomycota</taxon>
        <taxon>Kickxellomycotina</taxon>
        <taxon>Harpellomycetes</taxon>
        <taxon>Harpellales</taxon>
        <taxon>Harpellaceae</taxon>
        <taxon>Furculomyces</taxon>
    </lineage>
</organism>
<keyword evidence="2" id="KW-1185">Reference proteome</keyword>
<dbReference type="Proteomes" id="UP000245699">
    <property type="component" value="Unassembled WGS sequence"/>
</dbReference>
<evidence type="ECO:0000313" key="1">
    <source>
        <dbReference type="EMBL" id="PVU96538.1"/>
    </source>
</evidence>
<protein>
    <submittedName>
        <fullName evidence="1">Uncharacterized protein</fullName>
    </submittedName>
</protein>